<gene>
    <name evidence="1" type="primary">jg7284</name>
    <name evidence="1" type="ORF">PAEG_LOCUS22657</name>
</gene>
<protein>
    <submittedName>
        <fullName evidence="1">Jg7284 protein</fullName>
    </submittedName>
</protein>
<evidence type="ECO:0000313" key="1">
    <source>
        <dbReference type="EMBL" id="CAH2254360.1"/>
    </source>
</evidence>
<organism evidence="1 2">
    <name type="scientific">Pararge aegeria aegeria</name>
    <dbReference type="NCBI Taxonomy" id="348720"/>
    <lineage>
        <taxon>Eukaryota</taxon>
        <taxon>Metazoa</taxon>
        <taxon>Ecdysozoa</taxon>
        <taxon>Arthropoda</taxon>
        <taxon>Hexapoda</taxon>
        <taxon>Insecta</taxon>
        <taxon>Pterygota</taxon>
        <taxon>Neoptera</taxon>
        <taxon>Endopterygota</taxon>
        <taxon>Lepidoptera</taxon>
        <taxon>Glossata</taxon>
        <taxon>Ditrysia</taxon>
        <taxon>Papilionoidea</taxon>
        <taxon>Nymphalidae</taxon>
        <taxon>Satyrinae</taxon>
        <taxon>Satyrini</taxon>
        <taxon>Parargina</taxon>
        <taxon>Pararge</taxon>
    </lineage>
</organism>
<dbReference type="EMBL" id="CAKXAJ010026073">
    <property type="protein sequence ID" value="CAH2254360.1"/>
    <property type="molecule type" value="Genomic_DNA"/>
</dbReference>
<sequence length="121" mass="13679">MTRSLNATHPQRAPAFTSFPKLDFDYQGLPDKMHEAYHCVSENRVLMLVDTDTLEKAQSSPECSQSRVKYTNPHWASVVNCGLHPYHCGRPVPCNGSIMMMMNLLFFKASEYGIEHGPFGK</sequence>
<proteinExistence type="predicted"/>
<dbReference type="AlphaFoldDB" id="A0A8S4SAD6"/>
<comment type="caution">
    <text evidence="1">The sequence shown here is derived from an EMBL/GenBank/DDBJ whole genome shotgun (WGS) entry which is preliminary data.</text>
</comment>
<accession>A0A8S4SAD6</accession>
<name>A0A8S4SAD6_9NEOP</name>
<dbReference type="Proteomes" id="UP000838756">
    <property type="component" value="Unassembled WGS sequence"/>
</dbReference>
<reference evidence="1" key="1">
    <citation type="submission" date="2022-03" db="EMBL/GenBank/DDBJ databases">
        <authorList>
            <person name="Lindestad O."/>
        </authorList>
    </citation>
    <scope>NUCLEOTIDE SEQUENCE</scope>
</reference>
<evidence type="ECO:0000313" key="2">
    <source>
        <dbReference type="Proteomes" id="UP000838756"/>
    </source>
</evidence>
<keyword evidence="2" id="KW-1185">Reference proteome</keyword>